<dbReference type="InterPro" id="IPR003607">
    <property type="entry name" value="HD/PDEase_dom"/>
</dbReference>
<feature type="modified residue" description="4-aspartylphosphate" evidence="1">
    <location>
        <position position="60"/>
    </location>
</feature>
<dbReference type="SMART" id="SM00448">
    <property type="entry name" value="REC"/>
    <property type="match status" value="1"/>
</dbReference>
<dbReference type="PANTHER" id="PTHR45228:SF5">
    <property type="entry name" value="CYCLIC DI-GMP PHOSPHODIESTERASE VC_1348-RELATED"/>
    <property type="match status" value="1"/>
</dbReference>
<dbReference type="GO" id="GO:0000160">
    <property type="term" value="P:phosphorelay signal transduction system"/>
    <property type="evidence" value="ECO:0007669"/>
    <property type="project" value="InterPro"/>
</dbReference>
<feature type="domain" description="HD-GYP" evidence="3">
    <location>
        <begin position="147"/>
        <end position="344"/>
    </location>
</feature>
<keyword evidence="1" id="KW-0597">Phosphoprotein</keyword>
<dbReference type="Pfam" id="PF13487">
    <property type="entry name" value="HD_5"/>
    <property type="match status" value="1"/>
</dbReference>
<dbReference type="Proteomes" id="UP000742786">
    <property type="component" value="Unassembled WGS sequence"/>
</dbReference>
<dbReference type="InterPro" id="IPR011006">
    <property type="entry name" value="CheY-like_superfamily"/>
</dbReference>
<feature type="domain" description="Response regulatory" evidence="2">
    <location>
        <begin position="11"/>
        <end position="127"/>
    </location>
</feature>
<dbReference type="Gene3D" id="3.40.50.2300">
    <property type="match status" value="1"/>
</dbReference>
<dbReference type="PROSITE" id="PS51832">
    <property type="entry name" value="HD_GYP"/>
    <property type="match status" value="1"/>
</dbReference>
<dbReference type="Pfam" id="PF00072">
    <property type="entry name" value="Response_reg"/>
    <property type="match status" value="1"/>
</dbReference>
<evidence type="ECO:0008006" key="6">
    <source>
        <dbReference type="Google" id="ProtNLM"/>
    </source>
</evidence>
<dbReference type="AlphaFoldDB" id="A0A916J3C2"/>
<gene>
    <name evidence="4" type="ORF">GTOL_10521</name>
</gene>
<dbReference type="SUPFAM" id="SSF109604">
    <property type="entry name" value="HD-domain/PDEase-like"/>
    <property type="match status" value="1"/>
</dbReference>
<dbReference type="PANTHER" id="PTHR45228">
    <property type="entry name" value="CYCLIC DI-GMP PHOSPHODIESTERASE TM_0186-RELATED"/>
    <property type="match status" value="1"/>
</dbReference>
<dbReference type="InterPro" id="IPR037522">
    <property type="entry name" value="HD_GYP_dom"/>
</dbReference>
<dbReference type="Gene3D" id="1.10.3210.10">
    <property type="entry name" value="Hypothetical protein af1432"/>
    <property type="match status" value="1"/>
</dbReference>
<accession>A0A916J3C2</accession>
<keyword evidence="5" id="KW-1185">Reference proteome</keyword>
<proteinExistence type="predicted"/>
<evidence type="ECO:0000313" key="5">
    <source>
        <dbReference type="Proteomes" id="UP000742786"/>
    </source>
</evidence>
<dbReference type="GO" id="GO:0008081">
    <property type="term" value="F:phosphoric diester hydrolase activity"/>
    <property type="evidence" value="ECO:0007669"/>
    <property type="project" value="UniProtKB-ARBA"/>
</dbReference>
<protein>
    <recommendedName>
        <fullName evidence="6">Response regulator</fullName>
    </recommendedName>
</protein>
<name>A0A916J3C2_9PROT</name>
<dbReference type="InterPro" id="IPR052020">
    <property type="entry name" value="Cyclic_di-GMP/3'3'-cGAMP_PDE"/>
</dbReference>
<dbReference type="RefSeq" id="WP_220634695.1">
    <property type="nucleotide sequence ID" value="NZ_CAJQUM010000001.1"/>
</dbReference>
<comment type="caution">
    <text evidence="4">The sequence shown here is derived from an EMBL/GenBank/DDBJ whole genome shotgun (WGS) entry which is preliminary data.</text>
</comment>
<dbReference type="SUPFAM" id="SSF52172">
    <property type="entry name" value="CheY-like"/>
    <property type="match status" value="1"/>
</dbReference>
<dbReference type="CDD" id="cd00077">
    <property type="entry name" value="HDc"/>
    <property type="match status" value="1"/>
</dbReference>
<evidence type="ECO:0000256" key="1">
    <source>
        <dbReference type="PROSITE-ProRule" id="PRU00169"/>
    </source>
</evidence>
<sequence length="366" mass="40564">MSEPPAAKRPLVLVADDAEDSRTLFAVMLKPRYDTRLVNSGTEALSAANVEPRPDLILLDVMMPDLNGYEVFKRLKANAFTADIPVIFITARTDDKDETWALRLGAADFVTKPINVSSTLLRIAAQLALRDHGRNLEHALAETKSELHRTRRMVIRRLARAMEYREGGLTHRVARITHYVKLLCAGMGVPAAHCELLAEAAPLYDIGKLGVPEAILCKTGQLSASEWKEVRRHPEIGASIIGEHQDSLLEIARVMALTHHERWDGSGYPAGLDGQAIPWPGRIMAVADAFEAMTSTRRHQEAMPIREAASRIVKESGKQFDPQVVDSFKKQLPMMIEVKNKISDELEGIHDLNFTPDSAGEARDDA</sequence>
<organism evidence="4 5">
    <name type="scientific">Georgfuchsia toluolica</name>
    <dbReference type="NCBI Taxonomy" id="424218"/>
    <lineage>
        <taxon>Bacteria</taxon>
        <taxon>Pseudomonadati</taxon>
        <taxon>Pseudomonadota</taxon>
        <taxon>Betaproteobacteria</taxon>
        <taxon>Nitrosomonadales</taxon>
        <taxon>Sterolibacteriaceae</taxon>
        <taxon>Georgfuchsia</taxon>
    </lineage>
</organism>
<dbReference type="PROSITE" id="PS50110">
    <property type="entry name" value="RESPONSE_REGULATORY"/>
    <property type="match status" value="1"/>
</dbReference>
<evidence type="ECO:0000259" key="2">
    <source>
        <dbReference type="PROSITE" id="PS50110"/>
    </source>
</evidence>
<dbReference type="InterPro" id="IPR001789">
    <property type="entry name" value="Sig_transdc_resp-reg_receiver"/>
</dbReference>
<reference evidence="4" key="1">
    <citation type="submission" date="2021-04" db="EMBL/GenBank/DDBJ databases">
        <authorList>
            <person name="Hornung B."/>
        </authorList>
    </citation>
    <scope>NUCLEOTIDE SEQUENCE</scope>
    <source>
        <strain evidence="4">G5G6</strain>
    </source>
</reference>
<dbReference type="EMBL" id="CAJQUM010000001">
    <property type="protein sequence ID" value="CAG4882639.1"/>
    <property type="molecule type" value="Genomic_DNA"/>
</dbReference>
<evidence type="ECO:0000313" key="4">
    <source>
        <dbReference type="EMBL" id="CAG4882639.1"/>
    </source>
</evidence>
<evidence type="ECO:0000259" key="3">
    <source>
        <dbReference type="PROSITE" id="PS51832"/>
    </source>
</evidence>